<organism evidence="1 2">
    <name type="scientific">Huiozyma naganishii (strain ATCC MYA-139 / BCRC 22969 / CBS 8797 / KCTC 17520 / NBRC 10181 / NCYC 3082 / Yp74L-3)</name>
    <name type="common">Yeast</name>
    <name type="synonym">Kazachstania naganishii</name>
    <dbReference type="NCBI Taxonomy" id="1071383"/>
    <lineage>
        <taxon>Eukaryota</taxon>
        <taxon>Fungi</taxon>
        <taxon>Dikarya</taxon>
        <taxon>Ascomycota</taxon>
        <taxon>Saccharomycotina</taxon>
        <taxon>Saccharomycetes</taxon>
        <taxon>Saccharomycetales</taxon>
        <taxon>Saccharomycetaceae</taxon>
        <taxon>Huiozyma</taxon>
    </lineage>
</organism>
<dbReference type="OrthoDB" id="4067310at2759"/>
<dbReference type="EMBL" id="HE978318">
    <property type="protein sequence ID" value="CCK70436.1"/>
    <property type="molecule type" value="Genomic_DNA"/>
</dbReference>
<dbReference type="GO" id="GO:0097196">
    <property type="term" value="C:Shu complex"/>
    <property type="evidence" value="ECO:0007669"/>
    <property type="project" value="EnsemblFungi"/>
</dbReference>
<dbReference type="GO" id="GO:0005634">
    <property type="term" value="C:nucleus"/>
    <property type="evidence" value="ECO:0007669"/>
    <property type="project" value="InterPro"/>
</dbReference>
<dbReference type="KEGG" id="kng:KNAG_0E01740"/>
<reference evidence="2" key="2">
    <citation type="submission" date="2012-08" db="EMBL/GenBank/DDBJ databases">
        <title>Genome sequence of Kazachstania naganishii.</title>
        <authorList>
            <person name="Gordon J.L."/>
            <person name="Armisen D."/>
            <person name="Proux-Wera E."/>
            <person name="OhEigeartaigh S.S."/>
            <person name="Byrne K.P."/>
            <person name="Wolfe K.H."/>
        </authorList>
    </citation>
    <scope>NUCLEOTIDE SEQUENCE [LARGE SCALE GENOMIC DNA]</scope>
    <source>
        <strain evidence="2">ATCC MYA-139 / BCRC 22969 / CBS 8797 / CCRC 22969 / KCTC 17520 / NBRC 10181 / NCYC 3082</strain>
    </source>
</reference>
<dbReference type="InterPro" id="IPR027417">
    <property type="entry name" value="P-loop_NTPase"/>
</dbReference>
<dbReference type="STRING" id="1071383.J7S7P1"/>
<dbReference type="GO" id="GO:0000730">
    <property type="term" value="P:DNA recombinase assembly"/>
    <property type="evidence" value="ECO:0007669"/>
    <property type="project" value="EnsemblFungi"/>
</dbReference>
<dbReference type="Pfam" id="PF16834">
    <property type="entry name" value="CSM2"/>
    <property type="match status" value="2"/>
</dbReference>
<evidence type="ECO:0008006" key="3">
    <source>
        <dbReference type="Google" id="ProtNLM"/>
    </source>
</evidence>
<evidence type="ECO:0000313" key="1">
    <source>
        <dbReference type="EMBL" id="CCK70436.1"/>
    </source>
</evidence>
<reference evidence="1 2" key="1">
    <citation type="journal article" date="2011" name="Proc. Natl. Acad. Sci. U.S.A.">
        <title>Evolutionary erosion of yeast sex chromosomes by mating-type switching accidents.</title>
        <authorList>
            <person name="Gordon J.L."/>
            <person name="Armisen D."/>
            <person name="Proux-Wera E."/>
            <person name="Oheigeartaigh S.S."/>
            <person name="Byrne K.P."/>
            <person name="Wolfe K.H."/>
        </authorList>
    </citation>
    <scope>NUCLEOTIDE SEQUENCE [LARGE SCALE GENOMIC DNA]</scope>
    <source>
        <strain evidence="2">ATCC MYA-139 / BCRC 22969 / CBS 8797 / CCRC 22969 / KCTC 17520 / NBRC 10181 / NCYC 3082</strain>
    </source>
</reference>
<dbReference type="Gene3D" id="3.40.50.300">
    <property type="entry name" value="P-loop containing nucleotide triphosphate hydrolases"/>
    <property type="match status" value="1"/>
</dbReference>
<dbReference type="InterPro" id="IPR031783">
    <property type="entry name" value="Csm2"/>
</dbReference>
<dbReference type="AlphaFoldDB" id="J7S7P1"/>
<dbReference type="eggNOG" id="ENOG502S2QF">
    <property type="taxonomic scope" value="Eukaryota"/>
</dbReference>
<dbReference type="GO" id="GO:0043007">
    <property type="term" value="P:maintenance of rDNA"/>
    <property type="evidence" value="ECO:0007669"/>
    <property type="project" value="EnsemblFungi"/>
</dbReference>
<dbReference type="Proteomes" id="UP000006310">
    <property type="component" value="Chromosome 5"/>
</dbReference>
<dbReference type="GeneID" id="34526136"/>
<name>J7S7P1_HUIN7</name>
<dbReference type="GO" id="GO:0035861">
    <property type="term" value="C:site of double-strand break"/>
    <property type="evidence" value="ECO:0007669"/>
    <property type="project" value="EnsemblFungi"/>
</dbReference>
<dbReference type="RefSeq" id="XP_022464682.1">
    <property type="nucleotide sequence ID" value="XM_022608158.1"/>
</dbReference>
<dbReference type="GO" id="GO:0003697">
    <property type="term" value="F:single-stranded DNA binding"/>
    <property type="evidence" value="ECO:0007669"/>
    <property type="project" value="EnsemblFungi"/>
</dbReference>
<accession>J7S7P1</accession>
<protein>
    <recommendedName>
        <fullName evidence="3">DNA recombination and repair protein Rad51-like C-terminal domain-containing protein</fullName>
    </recommendedName>
</protein>
<gene>
    <name evidence="1" type="primary">KNAG0E01740</name>
    <name evidence="1" type="ordered locus">KNAG_0E01740</name>
</gene>
<sequence length="174" mass="20237">MDPPLESTPLTVWRGPTRDTLAARISQFLLSDTNRELYYIDVTDSFPLQQFQERAPLNSHRAVYDHIKIIACLELRELLQSVLKITRASDQSTLVMINSIDTMFANAQYRDSQTCYDVLNEVLLELRWASSPQFTTVLVFPRNREQQPLKRRKTAAESLDEFIGNYYAERSEQM</sequence>
<dbReference type="GO" id="GO:0045132">
    <property type="term" value="P:meiotic chromosome segregation"/>
    <property type="evidence" value="ECO:0007669"/>
    <property type="project" value="EnsemblFungi"/>
</dbReference>
<evidence type="ECO:0000313" key="2">
    <source>
        <dbReference type="Proteomes" id="UP000006310"/>
    </source>
</evidence>
<dbReference type="HOGENOM" id="CLU_108124_0_0_1"/>
<dbReference type="GO" id="GO:0003688">
    <property type="term" value="F:DNA replication origin binding"/>
    <property type="evidence" value="ECO:0007669"/>
    <property type="project" value="EnsemblFungi"/>
</dbReference>
<proteinExistence type="predicted"/>
<keyword evidence="2" id="KW-1185">Reference proteome</keyword>